<proteinExistence type="predicted"/>
<evidence type="ECO:0000259" key="1">
    <source>
        <dbReference type="Pfam" id="PF05685"/>
    </source>
</evidence>
<gene>
    <name evidence="2" type="ORF">ENL71_03855</name>
</gene>
<dbReference type="PANTHER" id="PTHR36558">
    <property type="entry name" value="GLR1098 PROTEIN"/>
    <property type="match status" value="1"/>
</dbReference>
<dbReference type="EMBL" id="DRUZ01000047">
    <property type="protein sequence ID" value="HHS01654.1"/>
    <property type="molecule type" value="Genomic_DNA"/>
</dbReference>
<dbReference type="InterPro" id="IPR011335">
    <property type="entry name" value="Restrct_endonuc-II-like"/>
</dbReference>
<dbReference type="GO" id="GO:0004519">
    <property type="term" value="F:endonuclease activity"/>
    <property type="evidence" value="ECO:0007669"/>
    <property type="project" value="UniProtKB-KW"/>
</dbReference>
<name>A0A7C5Z5Z6_9FIRM</name>
<dbReference type="InterPro" id="IPR008538">
    <property type="entry name" value="Uma2"/>
</dbReference>
<keyword evidence="2" id="KW-0378">Hydrolase</keyword>
<comment type="caution">
    <text evidence="2">The sequence shown here is derived from an EMBL/GenBank/DDBJ whole genome shotgun (WGS) entry which is preliminary data.</text>
</comment>
<dbReference type="PANTHER" id="PTHR36558:SF1">
    <property type="entry name" value="RESTRICTION ENDONUCLEASE DOMAIN-CONTAINING PROTEIN-RELATED"/>
    <property type="match status" value="1"/>
</dbReference>
<sequence length="194" mass="22278">MEARIPKIYTYADYLQLPEDARVELIDGVIYDMSPAPSRVHQEIVIELATLIKNYLKSSNKPCKVYTAPFDVVLVEEGQDEKQAINVVQPDISIICDKKKLTERGCVGAPEMIIEVVSENNSSHDYIRKLNLYTQFKVKEYWIVNPNNQTILVYRLKDNEEDYLPPVAYTFSDAVKVGIFEDLIIDFAQIKEVL</sequence>
<dbReference type="SUPFAM" id="SSF52980">
    <property type="entry name" value="Restriction endonuclease-like"/>
    <property type="match status" value="1"/>
</dbReference>
<protein>
    <submittedName>
        <fullName evidence="2">Uma2 family endonuclease</fullName>
    </submittedName>
</protein>
<keyword evidence="2" id="KW-0540">Nuclease</keyword>
<keyword evidence="2" id="KW-0255">Endonuclease</keyword>
<dbReference type="Pfam" id="PF05685">
    <property type="entry name" value="Uma2"/>
    <property type="match status" value="1"/>
</dbReference>
<feature type="domain" description="Putative restriction endonuclease" evidence="1">
    <location>
        <begin position="12"/>
        <end position="177"/>
    </location>
</feature>
<dbReference type="InterPro" id="IPR012296">
    <property type="entry name" value="Nuclease_put_TT1808"/>
</dbReference>
<organism evidence="2">
    <name type="scientific">Caldicellulosiruptor owensensis</name>
    <dbReference type="NCBI Taxonomy" id="55205"/>
    <lineage>
        <taxon>Bacteria</taxon>
        <taxon>Bacillati</taxon>
        <taxon>Bacillota</taxon>
        <taxon>Bacillota incertae sedis</taxon>
        <taxon>Caldicellulosiruptorales</taxon>
        <taxon>Caldicellulosiruptoraceae</taxon>
        <taxon>Caldicellulosiruptor</taxon>
    </lineage>
</organism>
<evidence type="ECO:0000313" key="2">
    <source>
        <dbReference type="EMBL" id="HHS01654.1"/>
    </source>
</evidence>
<dbReference type="Gene3D" id="3.90.1570.10">
    <property type="entry name" value="tt1808, chain A"/>
    <property type="match status" value="1"/>
</dbReference>
<reference evidence="2" key="1">
    <citation type="journal article" date="2020" name="mSystems">
        <title>Genome- and Community-Level Interaction Insights into Carbon Utilization and Element Cycling Functions of Hydrothermarchaeota in Hydrothermal Sediment.</title>
        <authorList>
            <person name="Zhou Z."/>
            <person name="Liu Y."/>
            <person name="Xu W."/>
            <person name="Pan J."/>
            <person name="Luo Z.H."/>
            <person name="Li M."/>
        </authorList>
    </citation>
    <scope>NUCLEOTIDE SEQUENCE [LARGE SCALE GENOMIC DNA]</scope>
    <source>
        <strain evidence="2">SpSt-102</strain>
    </source>
</reference>
<dbReference type="AlphaFoldDB" id="A0A7C5Z5Z6"/>
<accession>A0A7C5Z5Z6</accession>
<dbReference type="CDD" id="cd06260">
    <property type="entry name" value="DUF820-like"/>
    <property type="match status" value="1"/>
</dbReference>